<dbReference type="Proteomes" id="UP000054703">
    <property type="component" value="Unassembled WGS sequence"/>
</dbReference>
<evidence type="ECO:0000313" key="2">
    <source>
        <dbReference type="Proteomes" id="UP000054703"/>
    </source>
</evidence>
<protein>
    <submittedName>
        <fullName evidence="1">Uncharacterized protein</fullName>
    </submittedName>
</protein>
<name>A0A0W0YAF3_9GAMM</name>
<accession>A0A0W0YAF3</accession>
<dbReference type="EMBL" id="LNYU01000091">
    <property type="protein sequence ID" value="KTD53614.1"/>
    <property type="molecule type" value="Genomic_DNA"/>
</dbReference>
<reference evidence="1 2" key="1">
    <citation type="submission" date="2015-11" db="EMBL/GenBank/DDBJ databases">
        <title>Genomic analysis of 38 Legionella species identifies large and diverse effector repertoires.</title>
        <authorList>
            <person name="Burstein D."/>
            <person name="Amaro F."/>
            <person name="Zusman T."/>
            <person name="Lifshitz Z."/>
            <person name="Cohen O."/>
            <person name="Gilbert J.A."/>
            <person name="Pupko T."/>
            <person name="Shuman H.A."/>
            <person name="Segal G."/>
        </authorList>
    </citation>
    <scope>NUCLEOTIDE SEQUENCE [LARGE SCALE GENOMIC DNA]</scope>
    <source>
        <strain evidence="1 2">SC-63-C7</strain>
    </source>
</reference>
<organism evidence="1 2">
    <name type="scientific">Legionella santicrucis</name>
    <dbReference type="NCBI Taxonomy" id="45074"/>
    <lineage>
        <taxon>Bacteria</taxon>
        <taxon>Pseudomonadati</taxon>
        <taxon>Pseudomonadota</taxon>
        <taxon>Gammaproteobacteria</taxon>
        <taxon>Legionellales</taxon>
        <taxon>Legionellaceae</taxon>
        <taxon>Legionella</taxon>
    </lineage>
</organism>
<dbReference type="PATRIC" id="fig|45074.5.peg.4320"/>
<dbReference type="RefSeq" id="WP_058515897.1">
    <property type="nucleotide sequence ID" value="NZ_CAAAIH010000066.1"/>
</dbReference>
<gene>
    <name evidence="1" type="ORF">Lsan_4024</name>
</gene>
<dbReference type="AlphaFoldDB" id="A0A0W0YAF3"/>
<evidence type="ECO:0000313" key="1">
    <source>
        <dbReference type="EMBL" id="KTD53614.1"/>
    </source>
</evidence>
<proteinExistence type="predicted"/>
<comment type="caution">
    <text evidence="1">The sequence shown here is derived from an EMBL/GenBank/DDBJ whole genome shotgun (WGS) entry which is preliminary data.</text>
</comment>
<keyword evidence="2" id="KW-1185">Reference proteome</keyword>
<sequence>MSVTNIKPISEIYLRVRGELKLLKIALINKDPKKIMSHRTTLHSLTTDFEISLKNNDKNLLIHYRIKEASTNLLMLVQSTLRTASHYQ</sequence>